<name>A0A517SUC5_9BACT</name>
<keyword evidence="2" id="KW-1185">Reference proteome</keyword>
<accession>A0A517SUC5</accession>
<sequence length="108" mass="12118">MSWQLAHSQDKSIVGIYMGQALPGRSFNERLLEPITMQAPPIFLAYRKEPGVVGDNHDPAHGQKVVQKYKELGLGSRAELVHSLSDTKNSEVMQFLPKFVRSLGTQKR</sequence>
<evidence type="ECO:0000313" key="1">
    <source>
        <dbReference type="EMBL" id="QDT59729.1"/>
    </source>
</evidence>
<dbReference type="AlphaFoldDB" id="A0A517SUC5"/>
<proteinExistence type="predicted"/>
<evidence type="ECO:0000313" key="2">
    <source>
        <dbReference type="Proteomes" id="UP000315003"/>
    </source>
</evidence>
<dbReference type="Proteomes" id="UP000315003">
    <property type="component" value="Chromosome"/>
</dbReference>
<organism evidence="1 2">
    <name type="scientific">Stieleria bergensis</name>
    <dbReference type="NCBI Taxonomy" id="2528025"/>
    <lineage>
        <taxon>Bacteria</taxon>
        <taxon>Pseudomonadati</taxon>
        <taxon>Planctomycetota</taxon>
        <taxon>Planctomycetia</taxon>
        <taxon>Pirellulales</taxon>
        <taxon>Pirellulaceae</taxon>
        <taxon>Stieleria</taxon>
    </lineage>
</organism>
<dbReference type="EMBL" id="CP036272">
    <property type="protein sequence ID" value="QDT59729.1"/>
    <property type="molecule type" value="Genomic_DNA"/>
</dbReference>
<reference evidence="1 2" key="1">
    <citation type="submission" date="2019-02" db="EMBL/GenBank/DDBJ databases">
        <title>Deep-cultivation of Planctomycetes and their phenomic and genomic characterization uncovers novel biology.</title>
        <authorList>
            <person name="Wiegand S."/>
            <person name="Jogler M."/>
            <person name="Boedeker C."/>
            <person name="Pinto D."/>
            <person name="Vollmers J."/>
            <person name="Rivas-Marin E."/>
            <person name="Kohn T."/>
            <person name="Peeters S.H."/>
            <person name="Heuer A."/>
            <person name="Rast P."/>
            <person name="Oberbeckmann S."/>
            <person name="Bunk B."/>
            <person name="Jeske O."/>
            <person name="Meyerdierks A."/>
            <person name="Storesund J.E."/>
            <person name="Kallscheuer N."/>
            <person name="Luecker S."/>
            <person name="Lage O.M."/>
            <person name="Pohl T."/>
            <person name="Merkel B.J."/>
            <person name="Hornburger P."/>
            <person name="Mueller R.-W."/>
            <person name="Bruemmer F."/>
            <person name="Labrenz M."/>
            <person name="Spormann A.M."/>
            <person name="Op den Camp H."/>
            <person name="Overmann J."/>
            <person name="Amann R."/>
            <person name="Jetten M.S.M."/>
            <person name="Mascher T."/>
            <person name="Medema M.H."/>
            <person name="Devos D.P."/>
            <person name="Kaster A.-K."/>
            <person name="Ovreas L."/>
            <person name="Rohde M."/>
            <person name="Galperin M.Y."/>
            <person name="Jogler C."/>
        </authorList>
    </citation>
    <scope>NUCLEOTIDE SEQUENCE [LARGE SCALE GENOMIC DNA]</scope>
    <source>
        <strain evidence="1 2">SV_7m_r</strain>
    </source>
</reference>
<gene>
    <name evidence="1" type="ORF">SV7mr_22380</name>
</gene>
<protein>
    <submittedName>
        <fullName evidence="1">Uncharacterized protein</fullName>
    </submittedName>
</protein>